<dbReference type="PANTHER" id="PTHR24421">
    <property type="entry name" value="NITRATE/NITRITE SENSOR PROTEIN NARX-RELATED"/>
    <property type="match status" value="1"/>
</dbReference>
<dbReference type="EMBL" id="JACHCA010000009">
    <property type="protein sequence ID" value="MBB6129448.1"/>
    <property type="molecule type" value="Genomic_DNA"/>
</dbReference>
<evidence type="ECO:0000256" key="8">
    <source>
        <dbReference type="ARBA" id="ARBA00023012"/>
    </source>
</evidence>
<dbReference type="PANTHER" id="PTHR24421:SF10">
    <property type="entry name" value="NITRATE_NITRITE SENSOR PROTEIN NARQ"/>
    <property type="match status" value="1"/>
</dbReference>
<evidence type="ECO:0000313" key="12">
    <source>
        <dbReference type="EMBL" id="MBB6108559.1"/>
    </source>
</evidence>
<evidence type="ECO:0000256" key="3">
    <source>
        <dbReference type="ARBA" id="ARBA00022553"/>
    </source>
</evidence>
<keyword evidence="7" id="KW-0067">ATP-binding</keyword>
<dbReference type="InterPro" id="IPR011990">
    <property type="entry name" value="TPR-like_helical_dom_sf"/>
</dbReference>
<dbReference type="CDD" id="cd16917">
    <property type="entry name" value="HATPase_UhpB-NarQ-NarX-like"/>
    <property type="match status" value="1"/>
</dbReference>
<dbReference type="Proteomes" id="UP000548326">
    <property type="component" value="Unassembled WGS sequence"/>
</dbReference>
<dbReference type="RefSeq" id="WP_084192072.1">
    <property type="nucleotide sequence ID" value="NZ_FTMG01000002.1"/>
</dbReference>
<comment type="caution">
    <text evidence="13">The sequence shown here is derived from an EMBL/GenBank/DDBJ whole genome shotgun (WGS) entry which is preliminary data.</text>
</comment>
<evidence type="ECO:0000256" key="10">
    <source>
        <dbReference type="SAM" id="Phobius"/>
    </source>
</evidence>
<feature type="coiled-coil region" evidence="9">
    <location>
        <begin position="364"/>
        <end position="391"/>
    </location>
</feature>
<sequence length="654" mass="73905">MKIYYSFIIFMAIALGSKAQLPLNGKHYADSIQLSLKKPAPDSAKARSCFRLTDYFILSEDTVKARQYLHLGLQYSKDNKYLQSVSLVFNAGVLPGARPDSAIKTYLEAEKELKKYNTRDAFLIRAKGWHDYARLLQFKNDNPEAYVDILLNKALPLAQQAGDLGYTGKIYLDVAFAFKNLGNFKKAEVYLFKAISTLKNAPEAPQYLASAYHTLSENYSLSGKAKQAAAMLDSMRVLLTPYPEADDWLDYYAGEGMRLTIAGQFDQSLGVIDKGIELAQKLKQEYPEQRLLMQKFYALYNKKAFQQAKDVALDLTHRKPFMNMAANRSQLFYCLALTDEELKDKAGAYDWMKRYSALSDSISHSTLETKINSLEIKYQTAQKQKKITELEAGRQKAVFTNWLLGIASIMLLVILASLVFYYRNSKKLAQQKELNYQQQLKDIEQRQKLQFTQAMLTGEEQERQRVARDLHDGLGGMLSGIKIKLSGQAKAGGHQELDGVIQQLDHSVTELRRIARNMMPESLLRLGLETALRDLCESLMSDQTQIKFQAYDIRKDMTAVIQANIYRIVQELLSNAVRHARASKIVLQCSQNAEIFLITIEDNGIGFDTVAGLKAEGIGFSNIKNRVDYMKGKMDIESVINEGTIINIELNAAG</sequence>
<dbReference type="InterPro" id="IPR050482">
    <property type="entry name" value="Sensor_HK_TwoCompSys"/>
</dbReference>
<dbReference type="InterPro" id="IPR005467">
    <property type="entry name" value="His_kinase_dom"/>
</dbReference>
<dbReference type="SMART" id="SM00387">
    <property type="entry name" value="HATPase_c"/>
    <property type="match status" value="1"/>
</dbReference>
<accession>A0A841JL41</accession>
<keyword evidence="4" id="KW-0808">Transferase</keyword>
<evidence type="ECO:0000256" key="4">
    <source>
        <dbReference type="ARBA" id="ARBA00022679"/>
    </source>
</evidence>
<keyword evidence="3" id="KW-0597">Phosphoprotein</keyword>
<evidence type="ECO:0000256" key="7">
    <source>
        <dbReference type="ARBA" id="ARBA00022840"/>
    </source>
</evidence>
<dbReference type="OrthoDB" id="9778366at2"/>
<feature type="transmembrane region" description="Helical" evidence="10">
    <location>
        <begin position="402"/>
        <end position="422"/>
    </location>
</feature>
<evidence type="ECO:0000256" key="6">
    <source>
        <dbReference type="ARBA" id="ARBA00022777"/>
    </source>
</evidence>
<dbReference type="PROSITE" id="PS50109">
    <property type="entry name" value="HIS_KIN"/>
    <property type="match status" value="1"/>
</dbReference>
<dbReference type="Pfam" id="PF02518">
    <property type="entry name" value="HATPase_c"/>
    <property type="match status" value="1"/>
</dbReference>
<protein>
    <recommendedName>
        <fullName evidence="2">histidine kinase</fullName>
        <ecNumber evidence="2">2.7.13.3</ecNumber>
    </recommendedName>
</protein>
<organism evidence="13 15">
    <name type="scientific">Mucilaginibacter lappiensis</name>
    <dbReference type="NCBI Taxonomy" id="354630"/>
    <lineage>
        <taxon>Bacteria</taxon>
        <taxon>Pseudomonadati</taxon>
        <taxon>Bacteroidota</taxon>
        <taxon>Sphingobacteriia</taxon>
        <taxon>Sphingobacteriales</taxon>
        <taxon>Sphingobacteriaceae</taxon>
        <taxon>Mucilaginibacter</taxon>
    </lineage>
</organism>
<comment type="catalytic activity">
    <reaction evidence="1">
        <text>ATP + protein L-histidine = ADP + protein N-phospho-L-histidine.</text>
        <dbReference type="EC" id="2.7.13.3"/>
    </reaction>
</comment>
<keyword evidence="6 13" id="KW-0418">Kinase</keyword>
<keyword evidence="5" id="KW-0547">Nucleotide-binding</keyword>
<keyword evidence="10" id="KW-0472">Membrane</keyword>
<dbReference type="EMBL" id="JACHCB010000002">
    <property type="protein sequence ID" value="MBB6108559.1"/>
    <property type="molecule type" value="Genomic_DNA"/>
</dbReference>
<dbReference type="Gene3D" id="1.20.5.1930">
    <property type="match status" value="1"/>
</dbReference>
<dbReference type="EC" id="2.7.13.3" evidence="2"/>
<evidence type="ECO:0000313" key="14">
    <source>
        <dbReference type="Proteomes" id="UP000541583"/>
    </source>
</evidence>
<evidence type="ECO:0000259" key="11">
    <source>
        <dbReference type="PROSITE" id="PS50109"/>
    </source>
</evidence>
<dbReference type="GO" id="GO:0000155">
    <property type="term" value="F:phosphorelay sensor kinase activity"/>
    <property type="evidence" value="ECO:0007669"/>
    <property type="project" value="InterPro"/>
</dbReference>
<feature type="domain" description="Histidine kinase" evidence="11">
    <location>
        <begin position="465"/>
        <end position="654"/>
    </location>
</feature>
<evidence type="ECO:0000256" key="5">
    <source>
        <dbReference type="ARBA" id="ARBA00022741"/>
    </source>
</evidence>
<dbReference type="GO" id="GO:0016020">
    <property type="term" value="C:membrane"/>
    <property type="evidence" value="ECO:0007669"/>
    <property type="project" value="InterPro"/>
</dbReference>
<proteinExistence type="predicted"/>
<evidence type="ECO:0000256" key="2">
    <source>
        <dbReference type="ARBA" id="ARBA00012438"/>
    </source>
</evidence>
<dbReference type="AlphaFoldDB" id="A0A841JL41"/>
<dbReference type="Gene3D" id="3.30.565.10">
    <property type="entry name" value="Histidine kinase-like ATPase, C-terminal domain"/>
    <property type="match status" value="1"/>
</dbReference>
<dbReference type="InterPro" id="IPR003594">
    <property type="entry name" value="HATPase_dom"/>
</dbReference>
<reference evidence="14 15" key="1">
    <citation type="submission" date="2020-08" db="EMBL/GenBank/DDBJ databases">
        <title>Genomic Encyclopedia of Type Strains, Phase IV (KMG-V): Genome sequencing to study the core and pangenomes of soil and plant-associated prokaryotes.</title>
        <authorList>
            <person name="Whitman W."/>
        </authorList>
    </citation>
    <scope>NUCLEOTIDE SEQUENCE [LARGE SCALE GENOMIC DNA]</scope>
    <source>
        <strain evidence="12 14">ANJLi2</strain>
        <strain evidence="13 15">MP601</strain>
    </source>
</reference>
<dbReference type="GO" id="GO:0005524">
    <property type="term" value="F:ATP binding"/>
    <property type="evidence" value="ECO:0007669"/>
    <property type="project" value="UniProtKB-KW"/>
</dbReference>
<keyword evidence="8" id="KW-0902">Two-component regulatory system</keyword>
<evidence type="ECO:0000256" key="9">
    <source>
        <dbReference type="SAM" id="Coils"/>
    </source>
</evidence>
<keyword evidence="10" id="KW-0812">Transmembrane</keyword>
<keyword evidence="9" id="KW-0175">Coiled coil</keyword>
<evidence type="ECO:0000313" key="15">
    <source>
        <dbReference type="Proteomes" id="UP000548326"/>
    </source>
</evidence>
<dbReference type="Pfam" id="PF07730">
    <property type="entry name" value="HisKA_3"/>
    <property type="match status" value="1"/>
</dbReference>
<dbReference type="Gene3D" id="1.25.40.10">
    <property type="entry name" value="Tetratricopeptide repeat domain"/>
    <property type="match status" value="1"/>
</dbReference>
<evidence type="ECO:0000313" key="13">
    <source>
        <dbReference type="EMBL" id="MBB6129448.1"/>
    </source>
</evidence>
<keyword evidence="10" id="KW-1133">Transmembrane helix</keyword>
<dbReference type="SUPFAM" id="SSF55874">
    <property type="entry name" value="ATPase domain of HSP90 chaperone/DNA topoisomerase II/histidine kinase"/>
    <property type="match status" value="1"/>
</dbReference>
<gene>
    <name evidence="13" type="ORF">HDF22_003574</name>
    <name evidence="12" type="ORF">HDF23_001294</name>
</gene>
<dbReference type="GO" id="GO:0046983">
    <property type="term" value="F:protein dimerization activity"/>
    <property type="evidence" value="ECO:0007669"/>
    <property type="project" value="InterPro"/>
</dbReference>
<evidence type="ECO:0000256" key="1">
    <source>
        <dbReference type="ARBA" id="ARBA00000085"/>
    </source>
</evidence>
<dbReference type="Proteomes" id="UP000541583">
    <property type="component" value="Unassembled WGS sequence"/>
</dbReference>
<dbReference type="InterPro" id="IPR011712">
    <property type="entry name" value="Sig_transdc_His_kin_sub3_dim/P"/>
</dbReference>
<dbReference type="SUPFAM" id="SSF48452">
    <property type="entry name" value="TPR-like"/>
    <property type="match status" value="1"/>
</dbReference>
<keyword evidence="14" id="KW-1185">Reference proteome</keyword>
<name>A0A841JL41_9SPHI</name>
<dbReference type="InterPro" id="IPR036890">
    <property type="entry name" value="HATPase_C_sf"/>
</dbReference>